<evidence type="ECO:0000256" key="1">
    <source>
        <dbReference type="ARBA" id="ARBA00001917"/>
    </source>
</evidence>
<dbReference type="Proteomes" id="UP000254875">
    <property type="component" value="Unassembled WGS sequence"/>
</dbReference>
<dbReference type="EMBL" id="QHKS01000040">
    <property type="protein sequence ID" value="RDJ98066.1"/>
    <property type="molecule type" value="Genomic_DNA"/>
</dbReference>
<comment type="caution">
    <text evidence="8">The sequence shown here is derived from an EMBL/GenBank/DDBJ whole genome shotgun (WGS) entry which is preliminary data.</text>
</comment>
<dbReference type="InterPro" id="IPR013785">
    <property type="entry name" value="Aldolase_TIM"/>
</dbReference>
<dbReference type="GO" id="GO:0050661">
    <property type="term" value="F:NADP binding"/>
    <property type="evidence" value="ECO:0007669"/>
    <property type="project" value="InterPro"/>
</dbReference>
<comment type="cofactor">
    <cofactor evidence="1">
        <name>FMN</name>
        <dbReference type="ChEBI" id="CHEBI:58210"/>
    </cofactor>
</comment>
<organism evidence="8 9">
    <name type="scientific">Paraburkholderia lacunae</name>
    <dbReference type="NCBI Taxonomy" id="2211104"/>
    <lineage>
        <taxon>Bacteria</taxon>
        <taxon>Pseudomonadati</taxon>
        <taxon>Pseudomonadota</taxon>
        <taxon>Betaproteobacteria</taxon>
        <taxon>Burkholderiales</taxon>
        <taxon>Burkholderiaceae</taxon>
        <taxon>Paraburkholderia</taxon>
    </lineage>
</organism>
<reference evidence="9" key="1">
    <citation type="submission" date="2018-05" db="EMBL/GenBank/DDBJ databases">
        <authorList>
            <person name="Feng T."/>
        </authorList>
    </citation>
    <scope>NUCLEOTIDE SEQUENCE [LARGE SCALE GENOMIC DNA]</scope>
    <source>
        <strain evidence="9">S27</strain>
    </source>
</reference>
<evidence type="ECO:0000259" key="7">
    <source>
        <dbReference type="Pfam" id="PF00724"/>
    </source>
</evidence>
<evidence type="ECO:0000256" key="2">
    <source>
        <dbReference type="ARBA" id="ARBA00022630"/>
    </source>
</evidence>
<dbReference type="GO" id="GO:0010181">
    <property type="term" value="F:FMN binding"/>
    <property type="evidence" value="ECO:0007669"/>
    <property type="project" value="InterPro"/>
</dbReference>
<feature type="compositionally biased region" description="Basic and acidic residues" evidence="6">
    <location>
        <begin position="30"/>
        <end position="49"/>
    </location>
</feature>
<dbReference type="Gene3D" id="3.20.20.70">
    <property type="entry name" value="Aldolase class I"/>
    <property type="match status" value="1"/>
</dbReference>
<evidence type="ECO:0000256" key="5">
    <source>
        <dbReference type="ARBA" id="ARBA00023002"/>
    </source>
</evidence>
<keyword evidence="4" id="KW-0521">NADP</keyword>
<dbReference type="SUPFAM" id="SSF51395">
    <property type="entry name" value="FMN-linked oxidoreductases"/>
    <property type="match status" value="1"/>
</dbReference>
<dbReference type="OrthoDB" id="8521686at2"/>
<gene>
    <name evidence="8" type="ORF">DLM46_35080</name>
</gene>
<evidence type="ECO:0000256" key="3">
    <source>
        <dbReference type="ARBA" id="ARBA00022643"/>
    </source>
</evidence>
<dbReference type="GO" id="GO:0003959">
    <property type="term" value="F:NADPH dehydrogenase activity"/>
    <property type="evidence" value="ECO:0007669"/>
    <property type="project" value="InterPro"/>
</dbReference>
<dbReference type="AlphaFoldDB" id="A0A370MXL8"/>
<name>A0A370MXL8_9BURK</name>
<protein>
    <recommendedName>
        <fullName evidence="7">NADH:flavin oxidoreductase/NADH oxidase N-terminal domain-containing protein</fullName>
    </recommendedName>
</protein>
<feature type="region of interest" description="Disordered" evidence="6">
    <location>
        <begin position="1"/>
        <end position="49"/>
    </location>
</feature>
<evidence type="ECO:0000256" key="4">
    <source>
        <dbReference type="ARBA" id="ARBA00022857"/>
    </source>
</evidence>
<evidence type="ECO:0000313" key="9">
    <source>
        <dbReference type="Proteomes" id="UP000254875"/>
    </source>
</evidence>
<dbReference type="PANTHER" id="PTHR43303:SF4">
    <property type="entry name" value="NADPH DEHYDROGENASE C23G7.10C-RELATED"/>
    <property type="match status" value="1"/>
</dbReference>
<feature type="domain" description="NADH:flavin oxidoreductase/NADH oxidase N-terminal" evidence="7">
    <location>
        <begin position="57"/>
        <end position="112"/>
    </location>
</feature>
<proteinExistence type="predicted"/>
<dbReference type="InterPro" id="IPR044152">
    <property type="entry name" value="YqjM-like"/>
</dbReference>
<dbReference type="InterPro" id="IPR001155">
    <property type="entry name" value="OxRdtase_FMN_N"/>
</dbReference>
<keyword evidence="2" id="KW-0285">Flavoprotein</keyword>
<accession>A0A370MXL8</accession>
<keyword evidence="5" id="KW-0560">Oxidoreductase</keyword>
<sequence length="123" mass="13389">MMRGGTSDGVPLRRQCAPARSRCSGTDGIGSDRDGSDQADPYQHEDDGARIGRGLHHVHLLHQFLSPLANRRQDDYGGTLENRMRLALEIADAVKAALPAEVALGFRITGTDWAGSRHGWDRA</sequence>
<evidence type="ECO:0000313" key="8">
    <source>
        <dbReference type="EMBL" id="RDJ98066.1"/>
    </source>
</evidence>
<dbReference type="PANTHER" id="PTHR43303">
    <property type="entry name" value="NADPH DEHYDROGENASE C23G7.10C-RELATED"/>
    <property type="match status" value="1"/>
</dbReference>
<keyword evidence="9" id="KW-1185">Reference proteome</keyword>
<dbReference type="Pfam" id="PF00724">
    <property type="entry name" value="Oxidored_FMN"/>
    <property type="match status" value="1"/>
</dbReference>
<evidence type="ECO:0000256" key="6">
    <source>
        <dbReference type="SAM" id="MobiDB-lite"/>
    </source>
</evidence>
<keyword evidence="3" id="KW-0288">FMN</keyword>